<dbReference type="OrthoDB" id="537032at2759"/>
<evidence type="ECO:0000256" key="6">
    <source>
        <dbReference type="SAM" id="Phobius"/>
    </source>
</evidence>
<dbReference type="GO" id="GO:0050291">
    <property type="term" value="F:sphingosine N-acyltransferase activity"/>
    <property type="evidence" value="ECO:0007669"/>
    <property type="project" value="InterPro"/>
</dbReference>
<evidence type="ECO:0000256" key="5">
    <source>
        <dbReference type="PROSITE-ProRule" id="PRU00205"/>
    </source>
</evidence>
<proteinExistence type="predicted"/>
<feature type="transmembrane region" description="Helical" evidence="6">
    <location>
        <begin position="164"/>
        <end position="185"/>
    </location>
</feature>
<evidence type="ECO:0000259" key="7">
    <source>
        <dbReference type="PROSITE" id="PS50922"/>
    </source>
</evidence>
<feature type="transmembrane region" description="Helical" evidence="6">
    <location>
        <begin position="192"/>
        <end position="211"/>
    </location>
</feature>
<accession>W4IUI1</accession>
<dbReference type="PANTHER" id="PTHR12560:SF0">
    <property type="entry name" value="LD18904P"/>
    <property type="match status" value="1"/>
</dbReference>
<dbReference type="EMBL" id="KI927384">
    <property type="protein sequence ID" value="ETW53663.1"/>
    <property type="molecule type" value="Genomic_DNA"/>
</dbReference>
<dbReference type="GO" id="GO:0046513">
    <property type="term" value="P:ceramide biosynthetic process"/>
    <property type="evidence" value="ECO:0007669"/>
    <property type="project" value="InterPro"/>
</dbReference>
<keyword evidence="3 6" id="KW-1133">Transmembrane helix</keyword>
<protein>
    <recommendedName>
        <fullName evidence="7">TLC domain-containing protein</fullName>
    </recommendedName>
</protein>
<dbReference type="InterPro" id="IPR006634">
    <property type="entry name" value="TLC-dom"/>
</dbReference>
<dbReference type="AlphaFoldDB" id="W4IUI1"/>
<evidence type="ECO:0000313" key="8">
    <source>
        <dbReference type="EMBL" id="ETW53663.1"/>
    </source>
</evidence>
<dbReference type="Pfam" id="PF03798">
    <property type="entry name" value="TRAM_LAG1_CLN8"/>
    <property type="match status" value="1"/>
</dbReference>
<feature type="transmembrane region" description="Helical" evidence="6">
    <location>
        <begin position="36"/>
        <end position="53"/>
    </location>
</feature>
<evidence type="ECO:0000256" key="3">
    <source>
        <dbReference type="ARBA" id="ARBA00022989"/>
    </source>
</evidence>
<keyword evidence="2 5" id="KW-0812">Transmembrane</keyword>
<dbReference type="Proteomes" id="UP000019103">
    <property type="component" value="Unassembled WGS sequence"/>
</dbReference>
<feature type="domain" description="TLC" evidence="7">
    <location>
        <begin position="98"/>
        <end position="329"/>
    </location>
</feature>
<feature type="transmembrane region" description="Helical" evidence="6">
    <location>
        <begin position="217"/>
        <end position="235"/>
    </location>
</feature>
<organism evidence="8 9">
    <name type="scientific">Plasmodium falciparum (isolate Palo Alto / Uganda)</name>
    <dbReference type="NCBI Taxonomy" id="57270"/>
    <lineage>
        <taxon>Eukaryota</taxon>
        <taxon>Sar</taxon>
        <taxon>Alveolata</taxon>
        <taxon>Apicomplexa</taxon>
        <taxon>Aconoidasida</taxon>
        <taxon>Haemosporida</taxon>
        <taxon>Plasmodiidae</taxon>
        <taxon>Plasmodium</taxon>
        <taxon>Plasmodium (Laverania)</taxon>
    </lineage>
</organism>
<dbReference type="GO" id="GO:0005783">
    <property type="term" value="C:endoplasmic reticulum"/>
    <property type="evidence" value="ECO:0007669"/>
    <property type="project" value="TreeGrafter"/>
</dbReference>
<sequence length="383" mass="46878">MDKQYLHTLEEYFLSVKNKGYLEQYLINPKLSRWDFIIFFVFFVLITLLRLVISGVQKEVIRRNSILYGLSRNSILDRVNRKYDICKSGSVYKWKENFWFALWHSFSFTYNLILLFVMSGYLNNKNGWIKMCLKERTGKWFFLVTDEEYKENKRGWPFMYINNYVYYFYILQISYWFSCLFYLNYEIRRKDYYVFVLHHLSTIILLTYSHVLNFWRVGLLILFVHDIVDIVLYLSKLLNYTNLKNRIFLTFFYILFVLYYFFFRIFLYFYYIVLPLSNTKIIRSYTDGFISSHKDVPGGLVLLIFLWTLMAMHVYWFFLILKMSRLFIIKTMKNEKITDIRSDNEDDSTSTMESIKKEVSFFDYYINNCFDKINNTLYKINYG</sequence>
<keyword evidence="4 5" id="KW-0472">Membrane</keyword>
<evidence type="ECO:0000256" key="2">
    <source>
        <dbReference type="ARBA" id="ARBA00022692"/>
    </source>
</evidence>
<name>W4IUI1_PLAFP</name>
<evidence type="ECO:0000256" key="4">
    <source>
        <dbReference type="ARBA" id="ARBA00023136"/>
    </source>
</evidence>
<evidence type="ECO:0000313" key="9">
    <source>
        <dbReference type="Proteomes" id="UP000019103"/>
    </source>
</evidence>
<reference evidence="8 9" key="2">
    <citation type="submission" date="2013-02" db="EMBL/GenBank/DDBJ databases">
        <title>The Genome Sequence of Plasmodium falciparum Palo Alto/Uganda.</title>
        <authorList>
            <consortium name="The Broad Institute Genome Sequencing Platform"/>
            <consortium name="The Broad Institute Genome Sequencing Center for Infectious Disease"/>
            <person name="Neafsey D."/>
            <person name="Cheeseman I."/>
            <person name="Volkman S."/>
            <person name="Adams J."/>
            <person name="Walker B."/>
            <person name="Young S.K."/>
            <person name="Zeng Q."/>
            <person name="Gargeya S."/>
            <person name="Fitzgerald M."/>
            <person name="Haas B."/>
            <person name="Abouelleil A."/>
            <person name="Alvarado L."/>
            <person name="Arachchi H.M."/>
            <person name="Berlin A.M."/>
            <person name="Chapman S.B."/>
            <person name="Dewar J."/>
            <person name="Goldberg J."/>
            <person name="Griggs A."/>
            <person name="Gujja S."/>
            <person name="Hansen M."/>
            <person name="Howarth C."/>
            <person name="Imamovic A."/>
            <person name="Larimer J."/>
            <person name="McCowan C."/>
            <person name="Murphy C."/>
            <person name="Neiman D."/>
            <person name="Pearson M."/>
            <person name="Priest M."/>
            <person name="Roberts A."/>
            <person name="Saif S."/>
            <person name="Shea T."/>
            <person name="Sisk P."/>
            <person name="Sykes S."/>
            <person name="Wortman J."/>
            <person name="Nusbaum C."/>
            <person name="Birren B."/>
        </authorList>
    </citation>
    <scope>NUCLEOTIDE SEQUENCE [LARGE SCALE GENOMIC DNA]</scope>
    <source>
        <strain evidence="8 9">Palo Alto/Uganda</strain>
    </source>
</reference>
<dbReference type="GO" id="GO:0016020">
    <property type="term" value="C:membrane"/>
    <property type="evidence" value="ECO:0007669"/>
    <property type="project" value="UniProtKB-SubCell"/>
</dbReference>
<dbReference type="OMA" id="KWKENFW"/>
<dbReference type="PROSITE" id="PS50922">
    <property type="entry name" value="TLC"/>
    <property type="match status" value="1"/>
</dbReference>
<feature type="transmembrane region" description="Helical" evidence="6">
    <location>
        <begin position="300"/>
        <end position="321"/>
    </location>
</feature>
<feature type="transmembrane region" description="Helical" evidence="6">
    <location>
        <begin position="247"/>
        <end position="271"/>
    </location>
</feature>
<reference evidence="8 9" key="1">
    <citation type="submission" date="2013-02" db="EMBL/GenBank/DDBJ databases">
        <title>The Genome Annotation of Plasmodium falciparum Palo Alto/Uganda.</title>
        <authorList>
            <consortium name="The Broad Institute Genome Sequencing Platform"/>
            <consortium name="The Broad Institute Genome Sequencing Center for Infectious Disease"/>
            <person name="Neafsey D."/>
            <person name="Hoffman S."/>
            <person name="Volkman S."/>
            <person name="Rosenthal P."/>
            <person name="Walker B."/>
            <person name="Young S.K."/>
            <person name="Zeng Q."/>
            <person name="Gargeya S."/>
            <person name="Fitzgerald M."/>
            <person name="Haas B."/>
            <person name="Abouelleil A."/>
            <person name="Allen A.W."/>
            <person name="Alvarado L."/>
            <person name="Arachchi H.M."/>
            <person name="Berlin A.M."/>
            <person name="Chapman S.B."/>
            <person name="Gainer-Dewar J."/>
            <person name="Goldberg J."/>
            <person name="Griggs A."/>
            <person name="Gujja S."/>
            <person name="Hansen M."/>
            <person name="Howarth C."/>
            <person name="Imamovic A."/>
            <person name="Ireland A."/>
            <person name="Larimer J."/>
            <person name="McCowan C."/>
            <person name="Murphy C."/>
            <person name="Pearson M."/>
            <person name="Poon T.W."/>
            <person name="Priest M."/>
            <person name="Roberts A."/>
            <person name="Saif S."/>
            <person name="Shea T."/>
            <person name="Sisk P."/>
            <person name="Sykes S."/>
            <person name="Wortman J."/>
            <person name="Nusbaum C."/>
            <person name="Birren B."/>
        </authorList>
    </citation>
    <scope>NUCLEOTIDE SEQUENCE [LARGE SCALE GENOMIC DNA]</scope>
    <source>
        <strain evidence="8 9">Palo Alto/Uganda</strain>
    </source>
</reference>
<gene>
    <name evidence="8" type="ORF">PFUGPA_03537</name>
</gene>
<evidence type="ECO:0000256" key="1">
    <source>
        <dbReference type="ARBA" id="ARBA00004141"/>
    </source>
</evidence>
<dbReference type="PANTHER" id="PTHR12560">
    <property type="entry name" value="LONGEVITY ASSURANCE FACTOR 1 LAG1"/>
    <property type="match status" value="1"/>
</dbReference>
<dbReference type="InterPro" id="IPR016439">
    <property type="entry name" value="Lag1/Lac1-like"/>
</dbReference>
<comment type="subcellular location">
    <subcellularLocation>
        <location evidence="1">Membrane</location>
        <topology evidence="1">Multi-pass membrane protein</topology>
    </subcellularLocation>
</comment>
<dbReference type="SMART" id="SM00724">
    <property type="entry name" value="TLC"/>
    <property type="match status" value="1"/>
</dbReference>
<feature type="transmembrane region" description="Helical" evidence="6">
    <location>
        <begin position="98"/>
        <end position="121"/>
    </location>
</feature>